<feature type="domain" description="HTH cro/C1-type" evidence="1">
    <location>
        <begin position="8"/>
        <end position="62"/>
    </location>
</feature>
<dbReference type="Pfam" id="PF01381">
    <property type="entry name" value="HTH_3"/>
    <property type="match status" value="1"/>
</dbReference>
<accession>A0A841CSF9</accession>
<dbReference type="Proteomes" id="UP000547510">
    <property type="component" value="Unassembled WGS sequence"/>
</dbReference>
<dbReference type="GO" id="GO:0003677">
    <property type="term" value="F:DNA binding"/>
    <property type="evidence" value="ECO:0007669"/>
    <property type="project" value="InterPro"/>
</dbReference>
<dbReference type="InterPro" id="IPR011990">
    <property type="entry name" value="TPR-like_helical_dom_sf"/>
</dbReference>
<gene>
    <name evidence="2" type="ORF">FHS29_005586</name>
</gene>
<dbReference type="Gene3D" id="1.25.40.10">
    <property type="entry name" value="Tetratricopeptide repeat domain"/>
    <property type="match status" value="1"/>
</dbReference>
<protein>
    <submittedName>
        <fullName evidence="2">Transcriptional regulator with XRE-family HTH domain</fullName>
    </submittedName>
</protein>
<reference evidence="2 3" key="1">
    <citation type="submission" date="2020-08" db="EMBL/GenBank/DDBJ databases">
        <title>Genomic Encyclopedia of Type Strains, Phase III (KMG-III): the genomes of soil and plant-associated and newly described type strains.</title>
        <authorList>
            <person name="Whitman W."/>
        </authorList>
    </citation>
    <scope>NUCLEOTIDE SEQUENCE [LARGE SCALE GENOMIC DNA]</scope>
    <source>
        <strain evidence="2 3">CECT 8640</strain>
    </source>
</reference>
<sequence length="388" mass="42642">MAVRRTGLANTRKASGFTQESFAEAAHVERSTVARWEAGTSEPLPYQRPKLARLLRVSLDRLDELLAAGTSNQATPDDRLARSLRHPATVDLVAVAELQQHVRELDERYDRAPSTSLLAETGQALGRITFLSAHAEAHHVRRELSTVEAECAILMGQLVWDASQRRDHRSAQQYFDQARTAARRVRDSTAEGLALLRSSFVALYGRKDPKAGLALTMQAADRTTQTSQVLTGLATLHAAEAHAMMGHEADCERALGEAGRRFGQIDNDDVALELFSPTQHGRLAGSCYLFLGQAGKAETILEATAAQLRSRSKSEAIVLGNLSLARLRQGKVDEATGTLHKAMDVIELTWGGGGLNIMFDTCREMQPWRQQADVQDVYDRMMSLMAAR</sequence>
<dbReference type="InterPro" id="IPR001387">
    <property type="entry name" value="Cro/C1-type_HTH"/>
</dbReference>
<dbReference type="InterPro" id="IPR010982">
    <property type="entry name" value="Lambda_DNA-bd_dom_sf"/>
</dbReference>
<organism evidence="2 3">
    <name type="scientific">Saccharothrix tamanrassetensis</name>
    <dbReference type="NCBI Taxonomy" id="1051531"/>
    <lineage>
        <taxon>Bacteria</taxon>
        <taxon>Bacillati</taxon>
        <taxon>Actinomycetota</taxon>
        <taxon>Actinomycetes</taxon>
        <taxon>Pseudonocardiales</taxon>
        <taxon>Pseudonocardiaceae</taxon>
        <taxon>Saccharothrix</taxon>
    </lineage>
</organism>
<dbReference type="Gene3D" id="1.10.260.40">
    <property type="entry name" value="lambda repressor-like DNA-binding domains"/>
    <property type="match status" value="1"/>
</dbReference>
<name>A0A841CSF9_9PSEU</name>
<evidence type="ECO:0000313" key="2">
    <source>
        <dbReference type="EMBL" id="MBB5958977.1"/>
    </source>
</evidence>
<dbReference type="AlphaFoldDB" id="A0A841CSF9"/>
<dbReference type="CDD" id="cd00093">
    <property type="entry name" value="HTH_XRE"/>
    <property type="match status" value="1"/>
</dbReference>
<dbReference type="PROSITE" id="PS50943">
    <property type="entry name" value="HTH_CROC1"/>
    <property type="match status" value="1"/>
</dbReference>
<dbReference type="EMBL" id="JACHJN010000009">
    <property type="protein sequence ID" value="MBB5958977.1"/>
    <property type="molecule type" value="Genomic_DNA"/>
</dbReference>
<dbReference type="SUPFAM" id="SSF48452">
    <property type="entry name" value="TPR-like"/>
    <property type="match status" value="1"/>
</dbReference>
<proteinExistence type="predicted"/>
<dbReference type="SUPFAM" id="SSF47413">
    <property type="entry name" value="lambda repressor-like DNA-binding domains"/>
    <property type="match status" value="1"/>
</dbReference>
<dbReference type="SMART" id="SM00530">
    <property type="entry name" value="HTH_XRE"/>
    <property type="match status" value="1"/>
</dbReference>
<dbReference type="RefSeq" id="WP_184695424.1">
    <property type="nucleotide sequence ID" value="NZ_JACHJN010000009.1"/>
</dbReference>
<evidence type="ECO:0000313" key="3">
    <source>
        <dbReference type="Proteomes" id="UP000547510"/>
    </source>
</evidence>
<evidence type="ECO:0000259" key="1">
    <source>
        <dbReference type="PROSITE" id="PS50943"/>
    </source>
</evidence>
<keyword evidence="3" id="KW-1185">Reference proteome</keyword>
<comment type="caution">
    <text evidence="2">The sequence shown here is derived from an EMBL/GenBank/DDBJ whole genome shotgun (WGS) entry which is preliminary data.</text>
</comment>